<protein>
    <submittedName>
        <fullName evidence="4">Protein phosphatases PP1 regulatory subunit sds22</fullName>
    </submittedName>
</protein>
<dbReference type="InterPro" id="IPR025875">
    <property type="entry name" value="Leu-rich_rpt_4"/>
</dbReference>
<name>A0A2U3EFA6_PURLI</name>
<gene>
    <name evidence="4" type="ORF">PCL_10222</name>
</gene>
<evidence type="ECO:0000313" key="4">
    <source>
        <dbReference type="EMBL" id="PWI73207.1"/>
    </source>
</evidence>
<dbReference type="Gene3D" id="3.80.10.10">
    <property type="entry name" value="Ribonuclease Inhibitor"/>
    <property type="match status" value="3"/>
</dbReference>
<dbReference type="FunFam" id="3.80.10.10:FF:001078">
    <property type="entry name" value="Protein phosphatase PP1 regulatory subunit sds22"/>
    <property type="match status" value="1"/>
</dbReference>
<feature type="compositionally biased region" description="Basic and acidic residues" evidence="3">
    <location>
        <begin position="247"/>
        <end position="259"/>
    </location>
</feature>
<dbReference type="Proteomes" id="UP000245956">
    <property type="component" value="Unassembled WGS sequence"/>
</dbReference>
<evidence type="ECO:0000256" key="2">
    <source>
        <dbReference type="ARBA" id="ARBA00022737"/>
    </source>
</evidence>
<keyword evidence="1" id="KW-0433">Leucine-rich repeat</keyword>
<accession>A0A2U3EFA6</accession>
<dbReference type="SMART" id="SM00365">
    <property type="entry name" value="LRR_SD22"/>
    <property type="match status" value="10"/>
</dbReference>
<dbReference type="InterPro" id="IPR032675">
    <property type="entry name" value="LRR_dom_sf"/>
</dbReference>
<dbReference type="InterPro" id="IPR001611">
    <property type="entry name" value="Leu-rich_rpt"/>
</dbReference>
<evidence type="ECO:0000313" key="5">
    <source>
        <dbReference type="Proteomes" id="UP000245956"/>
    </source>
</evidence>
<dbReference type="PANTHER" id="PTHR46652:SF3">
    <property type="entry name" value="LEUCINE-RICH REPEAT-CONTAINING PROTEIN 9"/>
    <property type="match status" value="1"/>
</dbReference>
<keyword evidence="2" id="KW-0677">Repeat</keyword>
<organism evidence="4 5">
    <name type="scientific">Purpureocillium lilacinum</name>
    <name type="common">Paecilomyces lilacinus</name>
    <dbReference type="NCBI Taxonomy" id="33203"/>
    <lineage>
        <taxon>Eukaryota</taxon>
        <taxon>Fungi</taxon>
        <taxon>Dikarya</taxon>
        <taxon>Ascomycota</taxon>
        <taxon>Pezizomycotina</taxon>
        <taxon>Sordariomycetes</taxon>
        <taxon>Hypocreomycetidae</taxon>
        <taxon>Hypocreales</taxon>
        <taxon>Ophiocordycipitaceae</taxon>
        <taxon>Purpureocillium</taxon>
    </lineage>
</organism>
<feature type="region of interest" description="Disordered" evidence="3">
    <location>
        <begin position="225"/>
        <end position="277"/>
    </location>
</feature>
<dbReference type="Pfam" id="PF13855">
    <property type="entry name" value="LRR_8"/>
    <property type="match status" value="1"/>
</dbReference>
<feature type="compositionally biased region" description="Polar residues" evidence="3">
    <location>
        <begin position="229"/>
        <end position="243"/>
    </location>
</feature>
<proteinExistence type="predicted"/>
<evidence type="ECO:0000256" key="1">
    <source>
        <dbReference type="ARBA" id="ARBA00022614"/>
    </source>
</evidence>
<dbReference type="Pfam" id="PF12799">
    <property type="entry name" value="LRR_4"/>
    <property type="match status" value="2"/>
</dbReference>
<dbReference type="SUPFAM" id="SSF52058">
    <property type="entry name" value="L domain-like"/>
    <property type="match status" value="1"/>
</dbReference>
<dbReference type="PROSITE" id="PS51450">
    <property type="entry name" value="LRR"/>
    <property type="match status" value="7"/>
</dbReference>
<feature type="region of interest" description="Disordered" evidence="3">
    <location>
        <begin position="147"/>
        <end position="197"/>
    </location>
</feature>
<dbReference type="AlphaFoldDB" id="A0A2U3EFA6"/>
<dbReference type="InterPro" id="IPR050836">
    <property type="entry name" value="SDS22/Internalin_LRR"/>
</dbReference>
<sequence length="639" mass="70348">MTARLDASIAAPLRSFVSTRFIEQARVHAQSLSARARTCRVATGLEPGAASWGRDAEMQALSRASRALQGGGRPGEGRSWWKVPVVGAMPVEWIVERNCAGLAVAGGLGVAEESWSHWIGASLQQPGTSHHRQGHWRGEGVLHSGEQASTALPNPCRDGDDSFGPAGREAQPASLKKPRHQQAPHQAATCISSSQLADEPDLTQTTLDYPTYDPHAFPAYTTDWKRAQHSPSESHTSLPSETSAHIDIQDDREAPREDGEASPGMRNSKGWDGKLRVPKSALMTNPEALSDPEYSDDSNVLQGEEISADEDLLESEASDTEEIMCSHSRIGAMSALRLERFKNVARICLRQNSIQEIEGLDALAPTLKELDLYDNLISHMRGMDALSNLTSLDLSFNKIKHIKNISHMTKLKELFLVANKISRIEGLDGLEHLTSLELGSNRIRELNNLDSLKALEELWVAKNKITELTGLGGLPNLRLLSIQSNRIRDLSPLKDVPGLEELYIAHNALDSLQGLESNVNLKVLDISNNQVASLKGLEGLTKLEEVWASYNQVIDFNEVEKVLRDKEHLNTVYFEGNPLQLRGPALYRNKVRLALPQVSQIDASKLKRQFRDWTTADTCTQLSSKYSAPLKGDGEFGVL</sequence>
<dbReference type="InterPro" id="IPR003591">
    <property type="entry name" value="Leu-rich_rpt_typical-subtyp"/>
</dbReference>
<comment type="caution">
    <text evidence="4">The sequence shown here is derived from an EMBL/GenBank/DDBJ whole genome shotgun (WGS) entry which is preliminary data.</text>
</comment>
<dbReference type="SMART" id="SM00369">
    <property type="entry name" value="LRR_TYP"/>
    <property type="match status" value="5"/>
</dbReference>
<dbReference type="FunFam" id="3.80.10.10:FF:000961">
    <property type="entry name" value="Protein phosphatase PP1 regulatory subunit sds22"/>
    <property type="match status" value="1"/>
</dbReference>
<reference evidence="4 5" key="1">
    <citation type="journal article" date="2016" name="Front. Microbiol.">
        <title>Genome and transcriptome sequences reveal the specific parasitism of the nematophagous Purpureocillium lilacinum 36-1.</title>
        <authorList>
            <person name="Xie J."/>
            <person name="Li S."/>
            <person name="Mo C."/>
            <person name="Xiao X."/>
            <person name="Peng D."/>
            <person name="Wang G."/>
            <person name="Xiao Y."/>
        </authorList>
    </citation>
    <scope>NUCLEOTIDE SEQUENCE [LARGE SCALE GENOMIC DNA]</scope>
    <source>
        <strain evidence="4 5">36-1</strain>
    </source>
</reference>
<dbReference type="EMBL" id="LCWV01000005">
    <property type="protein sequence ID" value="PWI73207.1"/>
    <property type="molecule type" value="Genomic_DNA"/>
</dbReference>
<dbReference type="PANTHER" id="PTHR46652">
    <property type="entry name" value="LEUCINE-RICH REPEAT AND IQ DOMAIN-CONTAINING PROTEIN 1-RELATED"/>
    <property type="match status" value="1"/>
</dbReference>
<evidence type="ECO:0000256" key="3">
    <source>
        <dbReference type="SAM" id="MobiDB-lite"/>
    </source>
</evidence>